<organism evidence="1">
    <name type="scientific">bioreactor metagenome</name>
    <dbReference type="NCBI Taxonomy" id="1076179"/>
    <lineage>
        <taxon>unclassified sequences</taxon>
        <taxon>metagenomes</taxon>
        <taxon>ecological metagenomes</taxon>
    </lineage>
</organism>
<dbReference type="EMBL" id="VSSQ01000013">
    <property type="protein sequence ID" value="MPL60988.1"/>
    <property type="molecule type" value="Genomic_DNA"/>
</dbReference>
<sequence>MTKRAPSGALFSDRPAVAAQRGQDTFAAVVPPGIDRALLQEPVEIAAVVGRGPGREGRLDPVARHARRDVMKVDLREKQRGLFEEIALEGHRAVLAGDHRGPRQHLGRTALLHAQPRLPCGERRERRDLVVGIDLVRVQCGDDRPVGARQKRLEHRKRAHRLETAVVKQPPLQRHEDMATVGCVAPAGPEPVFPVPEEGLRLPGIDRLGGESGARHRPVPALRHRLDLPEGADIAAPAGQCAVMRRLFHVVKRIARPRRRGEAIGQRAFCKRHLPAGARHRRNHLAEEVVRASLDPLQRGGVKIEGQGFTRTHGPQATRAPRCGQGLQRGARALISGSANGG</sequence>
<name>A0A644T257_9ZZZZ</name>
<accession>A0A644T257</accession>
<gene>
    <name evidence="1" type="ORF">SDC9_06554</name>
</gene>
<evidence type="ECO:0000313" key="1">
    <source>
        <dbReference type="EMBL" id="MPL60988.1"/>
    </source>
</evidence>
<reference evidence="1" key="1">
    <citation type="submission" date="2019-08" db="EMBL/GenBank/DDBJ databases">
        <authorList>
            <person name="Kucharzyk K."/>
            <person name="Murdoch R.W."/>
            <person name="Higgins S."/>
            <person name="Loffler F."/>
        </authorList>
    </citation>
    <scope>NUCLEOTIDE SEQUENCE</scope>
</reference>
<proteinExistence type="predicted"/>
<protein>
    <submittedName>
        <fullName evidence="1">Uncharacterized protein</fullName>
    </submittedName>
</protein>
<dbReference type="AlphaFoldDB" id="A0A644T257"/>
<comment type="caution">
    <text evidence="1">The sequence shown here is derived from an EMBL/GenBank/DDBJ whole genome shotgun (WGS) entry which is preliminary data.</text>
</comment>